<comment type="caution">
    <text evidence="1">The sequence shown here is derived from an EMBL/GenBank/DDBJ whole genome shotgun (WGS) entry which is preliminary data.</text>
</comment>
<dbReference type="Gene3D" id="1.10.10.10">
    <property type="entry name" value="Winged helix-like DNA-binding domain superfamily/Winged helix DNA-binding domain"/>
    <property type="match status" value="1"/>
</dbReference>
<evidence type="ECO:0000313" key="2">
    <source>
        <dbReference type="Proteomes" id="UP000034076"/>
    </source>
</evidence>
<evidence type="ECO:0000313" key="1">
    <source>
        <dbReference type="EMBL" id="KKI50037.1"/>
    </source>
</evidence>
<dbReference type="InterPro" id="IPR036388">
    <property type="entry name" value="WH-like_DNA-bd_sf"/>
</dbReference>
<dbReference type="NCBIfam" id="TIGR00738">
    <property type="entry name" value="rrf2_super"/>
    <property type="match status" value="1"/>
</dbReference>
<dbReference type="Proteomes" id="UP000034076">
    <property type="component" value="Unassembled WGS sequence"/>
</dbReference>
<dbReference type="PANTHER" id="PTHR33221">
    <property type="entry name" value="WINGED HELIX-TURN-HELIX TRANSCRIPTIONAL REGULATOR, RRF2 FAMILY"/>
    <property type="match status" value="1"/>
</dbReference>
<protein>
    <submittedName>
        <fullName evidence="1">Rrf2 family transcriptional regulator</fullName>
    </submittedName>
</protein>
<dbReference type="PANTHER" id="PTHR33221:SF15">
    <property type="entry name" value="HTH-TYPE TRANSCRIPTIONAL REGULATOR YWGB-RELATED"/>
    <property type="match status" value="1"/>
</dbReference>
<gene>
    <name evidence="1" type="ORF">CHK_2100</name>
</gene>
<dbReference type="Pfam" id="PF02082">
    <property type="entry name" value="Rrf2"/>
    <property type="match status" value="1"/>
</dbReference>
<organism evidence="1 2">
    <name type="scientific">Christensenella hongkongensis</name>
    <dbReference type="NCBI Taxonomy" id="270498"/>
    <lineage>
        <taxon>Bacteria</taxon>
        <taxon>Bacillati</taxon>
        <taxon>Bacillota</taxon>
        <taxon>Clostridia</taxon>
        <taxon>Christensenellales</taxon>
        <taxon>Christensenellaceae</taxon>
        <taxon>Christensenella</taxon>
    </lineage>
</organism>
<name>A0A0M2NHY9_9FIRM</name>
<proteinExistence type="predicted"/>
<dbReference type="OrthoDB" id="9808360at2"/>
<dbReference type="SUPFAM" id="SSF46785">
    <property type="entry name" value="Winged helix' DNA-binding domain"/>
    <property type="match status" value="1"/>
</dbReference>
<reference evidence="1 2" key="1">
    <citation type="submission" date="2015-04" db="EMBL/GenBank/DDBJ databases">
        <title>Draft genome sequence of bacteremic isolate Catabacter hongkongensis type strain HKU16T.</title>
        <authorList>
            <person name="Lau S.K."/>
            <person name="Teng J.L."/>
            <person name="Huang Y."/>
            <person name="Curreem S.O."/>
            <person name="Tsui S.K."/>
            <person name="Woo P.C."/>
        </authorList>
    </citation>
    <scope>NUCLEOTIDE SEQUENCE [LARGE SCALE GENOMIC DNA]</scope>
    <source>
        <strain evidence="1 2">HKU16</strain>
    </source>
</reference>
<sequence length="159" mass="18334">MRFQLKTDYALRILIYMSEKKNGQIREGNHLKITTSELADNLKISQIYMMKILRDLKDAKIVYSIQGSLGGYSLYKDAEDITVYDVVESVEGKIEIFTCRYGERAQRTQLECPYTCAENCRIYTALEKMEQNVINDLKKLTVADLCGANTGRKQELQVR</sequence>
<accession>A0A0M2NHY9</accession>
<dbReference type="PROSITE" id="PS51197">
    <property type="entry name" value="HTH_RRF2_2"/>
    <property type="match status" value="1"/>
</dbReference>
<dbReference type="GO" id="GO:0005829">
    <property type="term" value="C:cytosol"/>
    <property type="evidence" value="ECO:0007669"/>
    <property type="project" value="TreeGrafter"/>
</dbReference>
<dbReference type="InterPro" id="IPR036390">
    <property type="entry name" value="WH_DNA-bd_sf"/>
</dbReference>
<dbReference type="AlphaFoldDB" id="A0A0M2NHY9"/>
<dbReference type="STRING" id="270498.CHK_2100"/>
<keyword evidence="2" id="KW-1185">Reference proteome</keyword>
<dbReference type="EMBL" id="LAYJ01000112">
    <property type="protein sequence ID" value="KKI50037.1"/>
    <property type="molecule type" value="Genomic_DNA"/>
</dbReference>
<dbReference type="GO" id="GO:0003700">
    <property type="term" value="F:DNA-binding transcription factor activity"/>
    <property type="evidence" value="ECO:0007669"/>
    <property type="project" value="TreeGrafter"/>
</dbReference>
<dbReference type="InterPro" id="IPR000944">
    <property type="entry name" value="Tscrpt_reg_Rrf2"/>
</dbReference>
<dbReference type="RefSeq" id="WP_052740516.1">
    <property type="nucleotide sequence ID" value="NZ_CAUERS010000013.1"/>
</dbReference>